<dbReference type="Proteomes" id="UP000789702">
    <property type="component" value="Unassembled WGS sequence"/>
</dbReference>
<sequence>NLRKVVTKGQPKLPSHHNQQSQYPTSELSVNSKKKHGQNQYSYCKRLGYNIATCSKKAKN</sequence>
<accession>A0ACA9NYL5</accession>
<reference evidence="1" key="1">
    <citation type="submission" date="2021-06" db="EMBL/GenBank/DDBJ databases">
        <authorList>
            <person name="Kallberg Y."/>
            <person name="Tangrot J."/>
            <person name="Rosling A."/>
        </authorList>
    </citation>
    <scope>NUCLEOTIDE SEQUENCE</scope>
    <source>
        <strain evidence="1">IL203A</strain>
    </source>
</reference>
<comment type="caution">
    <text evidence="1">The sequence shown here is derived from an EMBL/GenBank/DDBJ whole genome shotgun (WGS) entry which is preliminary data.</text>
</comment>
<organism evidence="1 2">
    <name type="scientific">Dentiscutata heterogama</name>
    <dbReference type="NCBI Taxonomy" id="1316150"/>
    <lineage>
        <taxon>Eukaryota</taxon>
        <taxon>Fungi</taxon>
        <taxon>Fungi incertae sedis</taxon>
        <taxon>Mucoromycota</taxon>
        <taxon>Glomeromycotina</taxon>
        <taxon>Glomeromycetes</taxon>
        <taxon>Diversisporales</taxon>
        <taxon>Gigasporaceae</taxon>
        <taxon>Dentiscutata</taxon>
    </lineage>
</organism>
<gene>
    <name evidence="1" type="ORF">DHETER_LOCUS10811</name>
</gene>
<feature type="non-terminal residue" evidence="1">
    <location>
        <position position="1"/>
    </location>
</feature>
<keyword evidence="2" id="KW-1185">Reference proteome</keyword>
<protein>
    <submittedName>
        <fullName evidence="1">2711_t:CDS:1</fullName>
    </submittedName>
</protein>
<dbReference type="EMBL" id="CAJVPU010022082">
    <property type="protein sequence ID" value="CAG8684065.1"/>
    <property type="molecule type" value="Genomic_DNA"/>
</dbReference>
<proteinExistence type="predicted"/>
<evidence type="ECO:0000313" key="2">
    <source>
        <dbReference type="Proteomes" id="UP000789702"/>
    </source>
</evidence>
<evidence type="ECO:0000313" key="1">
    <source>
        <dbReference type="EMBL" id="CAG8684065.1"/>
    </source>
</evidence>
<name>A0ACA9NYL5_9GLOM</name>